<name>A0A175RFL6_9HYPH</name>
<reference evidence="1 2" key="1">
    <citation type="journal article" date="2016" name="Front. Microbiol.">
        <title>Genomic Resource of Rice Seed Associated Bacteria.</title>
        <authorList>
            <person name="Midha S."/>
            <person name="Bansal K."/>
            <person name="Sharma S."/>
            <person name="Kumar N."/>
            <person name="Patil P.P."/>
            <person name="Chaudhry V."/>
            <person name="Patil P.B."/>
        </authorList>
    </citation>
    <scope>NUCLEOTIDE SEQUENCE [LARGE SCALE GENOMIC DNA]</scope>
    <source>
        <strain evidence="1 2">NS365</strain>
    </source>
</reference>
<protein>
    <submittedName>
        <fullName evidence="1">Uncharacterized protein</fullName>
    </submittedName>
</protein>
<evidence type="ECO:0000313" key="2">
    <source>
        <dbReference type="Proteomes" id="UP000078529"/>
    </source>
</evidence>
<proteinExistence type="predicted"/>
<dbReference type="EMBL" id="LDQA01000079">
    <property type="protein sequence ID" value="KTR02278.1"/>
    <property type="molecule type" value="Genomic_DNA"/>
</dbReference>
<gene>
    <name evidence="1" type="ORF">NS365_21950</name>
</gene>
<dbReference type="RefSeq" id="WP_058602425.1">
    <property type="nucleotide sequence ID" value="NZ_LDQA01000079.1"/>
</dbReference>
<comment type="caution">
    <text evidence="1">The sequence shown here is derived from an EMBL/GenBank/DDBJ whole genome shotgun (WGS) entry which is preliminary data.</text>
</comment>
<keyword evidence="2" id="KW-1185">Reference proteome</keyword>
<dbReference type="AlphaFoldDB" id="A0A175RFL6"/>
<evidence type="ECO:0000313" key="1">
    <source>
        <dbReference type="EMBL" id="KTR02278.1"/>
    </source>
</evidence>
<organism evidence="1 2">
    <name type="scientific">Aureimonas ureilytica</name>
    <dbReference type="NCBI Taxonomy" id="401562"/>
    <lineage>
        <taxon>Bacteria</taxon>
        <taxon>Pseudomonadati</taxon>
        <taxon>Pseudomonadota</taxon>
        <taxon>Alphaproteobacteria</taxon>
        <taxon>Hyphomicrobiales</taxon>
        <taxon>Aurantimonadaceae</taxon>
        <taxon>Aureimonas</taxon>
    </lineage>
</organism>
<dbReference type="PATRIC" id="fig|401562.4.peg.4526"/>
<sequence length="144" mass="16184">MSRRQKTKRYDWSDFNFDQSAPEFEPVRRVDLEDSETPADVLAQTRTPAGFVDRERDAQLLPTTRAYDGTPTYLVDKNTHAAQVVAGVKASCSMPRISVRGGVAFSLRLNGVEFERSVVLSDEEADRREPFYRASLYAYAAAQG</sequence>
<accession>A0A175RFL6</accession>
<dbReference type="Proteomes" id="UP000078529">
    <property type="component" value="Unassembled WGS sequence"/>
</dbReference>